<evidence type="ECO:0000313" key="1">
    <source>
        <dbReference type="EMBL" id="NOL51445.1"/>
    </source>
</evidence>
<reference evidence="1 2" key="1">
    <citation type="submission" date="2020-05" db="EMBL/GenBank/DDBJ databases">
        <authorList>
            <person name="Niu N."/>
        </authorList>
    </citation>
    <scope>NUCLEOTIDE SEQUENCE [LARGE SCALE GENOMIC DNA]</scope>
    <source>
        <strain evidence="1 2">3340-03</strain>
    </source>
</reference>
<dbReference type="Proteomes" id="UP000537862">
    <property type="component" value="Unassembled WGS sequence"/>
</dbReference>
<dbReference type="Pfam" id="PF22028">
    <property type="entry name" value="DUF6934"/>
    <property type="match status" value="1"/>
</dbReference>
<dbReference type="EMBL" id="JABGBN010000002">
    <property type="protein sequence ID" value="NOL51445.1"/>
    <property type="molecule type" value="Genomic_DNA"/>
</dbReference>
<proteinExistence type="predicted"/>
<accession>A0A849P6R6</accession>
<keyword evidence="2" id="KW-1185">Reference proteome</keyword>
<name>A0A849P6R6_9BURK</name>
<dbReference type="InterPro" id="IPR053865">
    <property type="entry name" value="DUF6934"/>
</dbReference>
<sequence length="92" mass="10955">MVVSNNGDTDKVLKTIVLIIKHFLENNPKAIIFFKGNTKSRTRLYRMRLRKYYPEISQYVEVFGIVNDELFKLDESVNLDFDSFLIKYRKES</sequence>
<gene>
    <name evidence="1" type="ORF">HKX39_04535</name>
</gene>
<protein>
    <submittedName>
        <fullName evidence="1">Uncharacterized protein</fullName>
    </submittedName>
</protein>
<organism evidence="1 2">
    <name type="scientific">Pelistega suis</name>
    <dbReference type="NCBI Taxonomy" id="1631957"/>
    <lineage>
        <taxon>Bacteria</taxon>
        <taxon>Pseudomonadati</taxon>
        <taxon>Pseudomonadota</taxon>
        <taxon>Betaproteobacteria</taxon>
        <taxon>Burkholderiales</taxon>
        <taxon>Alcaligenaceae</taxon>
        <taxon>Pelistega</taxon>
    </lineage>
</organism>
<dbReference type="AlphaFoldDB" id="A0A849P6R6"/>
<evidence type="ECO:0000313" key="2">
    <source>
        <dbReference type="Proteomes" id="UP000537862"/>
    </source>
</evidence>
<comment type="caution">
    <text evidence="1">The sequence shown here is derived from an EMBL/GenBank/DDBJ whole genome shotgun (WGS) entry which is preliminary data.</text>
</comment>